<comment type="similarity">
    <text evidence="1">Belongs to the eukaryotic RPC3/POLR3C RNA polymerase subunit family.</text>
</comment>
<dbReference type="OrthoDB" id="272392at2759"/>
<dbReference type="PANTHER" id="PTHR12949:SF0">
    <property type="entry name" value="DNA-DIRECTED RNA POLYMERASE III SUBUNIT RPC3"/>
    <property type="match status" value="1"/>
</dbReference>
<protein>
    <recommendedName>
        <fullName evidence="1">DNA-directed RNA polymerase III subunit RPC3</fullName>
        <shortName evidence="1">RNA polymerase III subunit C3</shortName>
    </recommendedName>
</protein>
<dbReference type="EMBL" id="CACTIH010002390">
    <property type="protein sequence ID" value="CAA2976265.1"/>
    <property type="molecule type" value="Genomic_DNA"/>
</dbReference>
<keyword evidence="1" id="KW-0240">DNA-directed RNA polymerase</keyword>
<dbReference type="Gene3D" id="1.10.10.10">
    <property type="entry name" value="Winged helix-like DNA-binding domain superfamily/Winged helix DNA-binding domain"/>
    <property type="match status" value="1"/>
</dbReference>
<dbReference type="GO" id="GO:0003697">
    <property type="term" value="F:single-stranded DNA binding"/>
    <property type="evidence" value="ECO:0007669"/>
    <property type="project" value="UniProtKB-UniRule"/>
</dbReference>
<keyword evidence="3" id="KW-1185">Reference proteome</keyword>
<dbReference type="InterPro" id="IPR039748">
    <property type="entry name" value="RPC3"/>
</dbReference>
<dbReference type="InterPro" id="IPR036388">
    <property type="entry name" value="WH-like_DNA-bd_sf"/>
</dbReference>
<evidence type="ECO:0000313" key="3">
    <source>
        <dbReference type="Proteomes" id="UP000594638"/>
    </source>
</evidence>
<comment type="function">
    <text evidence="1">DNA-dependent RNA polymerase catalyzes the transcription of DNA into RNA using the four ribonucleoside triphosphates as substrates. Specific core component of RNA polymerase III which synthesizes small RNAs, such as 5S rRNA and tRNAs.</text>
</comment>
<comment type="caution">
    <text evidence="2">The sequence shown here is derived from an EMBL/GenBank/DDBJ whole genome shotgun (WGS) entry which is preliminary data.</text>
</comment>
<sequence length="106" mass="12052">MVSQYGIKLAAYLISSSYSDFCSKVCECLLSSGTLTLVQIIPFSIRQEVAFGEASKIVTKYTALFDNMIHKMRFPKFMQIVSEELGEDCLGFLRDCFNMEGFHLIR</sequence>
<comment type="subcellular location">
    <subcellularLocation>
        <location evidence="1">Nucleus</location>
    </subcellularLocation>
</comment>
<dbReference type="GO" id="GO:0005666">
    <property type="term" value="C:RNA polymerase III complex"/>
    <property type="evidence" value="ECO:0007669"/>
    <property type="project" value="UniProtKB-UniRule"/>
</dbReference>
<keyword evidence="1" id="KW-0804">Transcription</keyword>
<organism evidence="2 3">
    <name type="scientific">Olea europaea subsp. europaea</name>
    <dbReference type="NCBI Taxonomy" id="158383"/>
    <lineage>
        <taxon>Eukaryota</taxon>
        <taxon>Viridiplantae</taxon>
        <taxon>Streptophyta</taxon>
        <taxon>Embryophyta</taxon>
        <taxon>Tracheophyta</taxon>
        <taxon>Spermatophyta</taxon>
        <taxon>Magnoliopsida</taxon>
        <taxon>eudicotyledons</taxon>
        <taxon>Gunneridae</taxon>
        <taxon>Pentapetalae</taxon>
        <taxon>asterids</taxon>
        <taxon>lamiids</taxon>
        <taxon>Lamiales</taxon>
        <taxon>Oleaceae</taxon>
        <taxon>Oleeae</taxon>
        <taxon>Olea</taxon>
    </lineage>
</organism>
<gene>
    <name evidence="2" type="ORF">OLEA9_A044455</name>
</gene>
<dbReference type="AlphaFoldDB" id="A0A8S0RBU7"/>
<proteinExistence type="inferred from homology"/>
<evidence type="ECO:0000256" key="1">
    <source>
        <dbReference type="RuleBase" id="RU367076"/>
    </source>
</evidence>
<keyword evidence="1" id="KW-0539">Nucleus</keyword>
<accession>A0A8S0RBU7</accession>
<comment type="subunit">
    <text evidence="1">Component of the RNA polymerase III (Pol III) complex consisting of 17 subunits.</text>
</comment>
<reference evidence="2 3" key="1">
    <citation type="submission" date="2019-12" db="EMBL/GenBank/DDBJ databases">
        <authorList>
            <person name="Alioto T."/>
            <person name="Alioto T."/>
            <person name="Gomez Garrido J."/>
        </authorList>
    </citation>
    <scope>NUCLEOTIDE SEQUENCE [LARGE SCALE GENOMIC DNA]</scope>
</reference>
<name>A0A8S0RBU7_OLEEU</name>
<dbReference type="Gramene" id="OE9A044455T1">
    <property type="protein sequence ID" value="OE9A044455C1"/>
    <property type="gene ID" value="OE9A044455"/>
</dbReference>
<dbReference type="PANTHER" id="PTHR12949">
    <property type="entry name" value="RNA POLYMERASE III DNA DIRECTED -RELATED"/>
    <property type="match status" value="1"/>
</dbReference>
<evidence type="ECO:0000313" key="2">
    <source>
        <dbReference type="EMBL" id="CAA2976265.1"/>
    </source>
</evidence>
<dbReference type="Proteomes" id="UP000594638">
    <property type="component" value="Unassembled WGS sequence"/>
</dbReference>